<dbReference type="EMBL" id="QAYG01000007">
    <property type="protein sequence ID" value="PTW59336.1"/>
    <property type="molecule type" value="Genomic_DNA"/>
</dbReference>
<dbReference type="InterPro" id="IPR040026">
    <property type="entry name" value="FliD"/>
</dbReference>
<evidence type="ECO:0000256" key="1">
    <source>
        <dbReference type="ARBA" id="ARBA00009764"/>
    </source>
</evidence>
<keyword evidence="8" id="KW-0282">Flagellum</keyword>
<evidence type="ECO:0000256" key="5">
    <source>
        <dbReference type="RuleBase" id="RU362066"/>
    </source>
</evidence>
<sequence>MSDVSSTTAAAASSTSATSYTYSSNAADIDWDALIEVAVAAKTAPADAIDVKITENETKIAAYEEMQDLLQGINDAATALRGSTGSTLDDDDVFADREAYLTSVGDVDAESAVVVTVDDDTDIGTYDLQILQLATVEKLSSAEYESNSEELGLAGSLTIALEDGEAVEFDITEDMSLAEIASTINGQSDTTGVQATVLKVSDDSYQLILSGTETGQEIVMSAGDGTDIAQALGITDENGDFANEIQAAQDAIITLDGITITRSSNTIDDVLDGVTFNLYQETGEDASISVEVSSDVTAIKEAIIALVDAYNAYREWAITQQEVSTSGTASDEATLFADSTLRSTNSSISDDLSTMIDSDSMALLGLSYDENNYLEYDESTLNAALLDDLDTVESLLTFKMDSSSNDIMLLRRNTSMPSELSLDITVDEDGTLTGVSVDGDTSLFTVDGSRIIGAEGSEYEGITLVFTGDESQTVDLTFSSGIAEQLFVTTDDVADEDDSILTDMIESLNDTNEDLEEKADDIRDRADTYEDMLTDRYAAYQAAIEEAESSLDYIEAILNLGND</sequence>
<evidence type="ECO:0000259" key="7">
    <source>
        <dbReference type="Pfam" id="PF07195"/>
    </source>
</evidence>
<evidence type="ECO:0000256" key="2">
    <source>
        <dbReference type="ARBA" id="ARBA00011255"/>
    </source>
</evidence>
<dbReference type="Pfam" id="PF07196">
    <property type="entry name" value="Flagellin_IN"/>
    <property type="match status" value="1"/>
</dbReference>
<proteinExistence type="inferred from homology"/>
<comment type="similarity">
    <text evidence="1 5">Belongs to the FliD family.</text>
</comment>
<dbReference type="GO" id="GO:0005576">
    <property type="term" value="C:extracellular region"/>
    <property type="evidence" value="ECO:0007669"/>
    <property type="project" value="UniProtKB-SubCell"/>
</dbReference>
<dbReference type="AlphaFoldDB" id="A0A2T5V6I0"/>
<dbReference type="PANTHER" id="PTHR30288">
    <property type="entry name" value="FLAGELLAR CAP/ASSEMBLY PROTEIN FLID"/>
    <property type="match status" value="1"/>
</dbReference>
<feature type="domain" description="Flagellar hook-associated protein 2 C-terminal" evidence="7">
    <location>
        <begin position="248"/>
        <end position="546"/>
    </location>
</feature>
<organism evidence="8 9">
    <name type="scientific">Breoghania corrubedonensis</name>
    <dbReference type="NCBI Taxonomy" id="665038"/>
    <lineage>
        <taxon>Bacteria</taxon>
        <taxon>Pseudomonadati</taxon>
        <taxon>Pseudomonadota</taxon>
        <taxon>Alphaproteobacteria</taxon>
        <taxon>Hyphomicrobiales</taxon>
        <taxon>Stappiaceae</taxon>
        <taxon>Breoghania</taxon>
    </lineage>
</organism>
<keyword evidence="4 5" id="KW-0975">Bacterial flagellum</keyword>
<dbReference type="Pfam" id="PF07195">
    <property type="entry name" value="FliD_C"/>
    <property type="match status" value="1"/>
</dbReference>
<protein>
    <recommendedName>
        <fullName evidence="5">Flagellar hook-associated protein 2</fullName>
        <shortName evidence="5">HAP2</shortName>
    </recommendedName>
    <alternativeName>
        <fullName evidence="5">Flagellar cap protein</fullName>
    </alternativeName>
</protein>
<dbReference type="Pfam" id="PF02465">
    <property type="entry name" value="FliD_N"/>
    <property type="match status" value="1"/>
</dbReference>
<comment type="subcellular location">
    <subcellularLocation>
        <location evidence="5">Secreted</location>
    </subcellularLocation>
    <subcellularLocation>
        <location evidence="5">Bacterial flagellum</location>
    </subcellularLocation>
</comment>
<keyword evidence="9" id="KW-1185">Reference proteome</keyword>
<reference evidence="8 9" key="1">
    <citation type="submission" date="2018-04" db="EMBL/GenBank/DDBJ databases">
        <title>Genomic Encyclopedia of Archaeal and Bacterial Type Strains, Phase II (KMG-II): from individual species to whole genera.</title>
        <authorList>
            <person name="Goeker M."/>
        </authorList>
    </citation>
    <scope>NUCLEOTIDE SEQUENCE [LARGE SCALE GENOMIC DNA]</scope>
    <source>
        <strain evidence="8 9">DSM 23382</strain>
    </source>
</reference>
<dbReference type="InterPro" id="IPR010809">
    <property type="entry name" value="FliD_C"/>
</dbReference>
<evidence type="ECO:0000313" key="8">
    <source>
        <dbReference type="EMBL" id="PTW59336.1"/>
    </source>
</evidence>
<dbReference type="GO" id="GO:0071973">
    <property type="term" value="P:bacterial-type flagellum-dependent cell motility"/>
    <property type="evidence" value="ECO:0007669"/>
    <property type="project" value="TreeGrafter"/>
</dbReference>
<dbReference type="OrthoDB" id="9812018at2"/>
<comment type="subunit">
    <text evidence="2 5">Homopentamer.</text>
</comment>
<keyword evidence="3 5" id="KW-0175">Coiled coil</keyword>
<keyword evidence="8" id="KW-0969">Cilium</keyword>
<feature type="domain" description="Flagellar hook-associated protein 2 N-terminal" evidence="6">
    <location>
        <begin position="29"/>
        <end position="135"/>
    </location>
</feature>
<accession>A0A2T5V6I0</accession>
<keyword evidence="5" id="KW-0964">Secreted</keyword>
<dbReference type="PANTHER" id="PTHR30288:SF0">
    <property type="entry name" value="FLAGELLAR HOOK-ASSOCIATED PROTEIN 2"/>
    <property type="match status" value="1"/>
</dbReference>
<dbReference type="GO" id="GO:0007155">
    <property type="term" value="P:cell adhesion"/>
    <property type="evidence" value="ECO:0007669"/>
    <property type="project" value="InterPro"/>
</dbReference>
<dbReference type="InterPro" id="IPR010810">
    <property type="entry name" value="Flagellin_hook_IN_motif"/>
</dbReference>
<evidence type="ECO:0000256" key="4">
    <source>
        <dbReference type="ARBA" id="ARBA00023143"/>
    </source>
</evidence>
<evidence type="ECO:0000313" key="9">
    <source>
        <dbReference type="Proteomes" id="UP000244081"/>
    </source>
</evidence>
<dbReference type="Proteomes" id="UP000244081">
    <property type="component" value="Unassembled WGS sequence"/>
</dbReference>
<evidence type="ECO:0000256" key="3">
    <source>
        <dbReference type="ARBA" id="ARBA00023054"/>
    </source>
</evidence>
<dbReference type="InterPro" id="IPR003481">
    <property type="entry name" value="FliD_N"/>
</dbReference>
<dbReference type="GO" id="GO:0009421">
    <property type="term" value="C:bacterial-type flagellum filament cap"/>
    <property type="evidence" value="ECO:0007669"/>
    <property type="project" value="InterPro"/>
</dbReference>
<evidence type="ECO:0000259" key="6">
    <source>
        <dbReference type="Pfam" id="PF02465"/>
    </source>
</evidence>
<dbReference type="RefSeq" id="WP_107990877.1">
    <property type="nucleotide sequence ID" value="NZ_QAYG01000007.1"/>
</dbReference>
<dbReference type="GO" id="GO:0009424">
    <property type="term" value="C:bacterial-type flagellum hook"/>
    <property type="evidence" value="ECO:0007669"/>
    <property type="project" value="UniProtKB-UniRule"/>
</dbReference>
<gene>
    <name evidence="8" type="ORF">C8N35_10749</name>
</gene>
<keyword evidence="8" id="KW-0966">Cell projection</keyword>
<comment type="caution">
    <text evidence="8">The sequence shown here is derived from an EMBL/GenBank/DDBJ whole genome shotgun (WGS) entry which is preliminary data.</text>
</comment>
<feature type="coiled-coil region" evidence="5">
    <location>
        <begin position="505"/>
        <end position="532"/>
    </location>
</feature>
<comment type="function">
    <text evidence="5">Required for morphogenesis and for the elongation of the flagellar filament by facilitating polymerization of the flagellin monomers at the tip of growing filament. Forms a capping structure, which prevents flagellin subunits (transported through the central channel of the flagellum) from leaking out without polymerization at the distal end.</text>
</comment>
<name>A0A2T5V6I0_9HYPH</name>